<dbReference type="InterPro" id="IPR011332">
    <property type="entry name" value="Ribosomal_zn-bd"/>
</dbReference>
<keyword evidence="3" id="KW-0689">Ribosomal protein</keyword>
<name>A0AAE0CPI1_9ROSI</name>
<feature type="domain" description="Large ribosomal subunit protein eL40" evidence="5">
    <location>
        <begin position="45"/>
        <end position="96"/>
    </location>
</feature>
<dbReference type="InterPro" id="IPR038587">
    <property type="entry name" value="Ribosomal_eL40_sf"/>
</dbReference>
<evidence type="ECO:0000256" key="2">
    <source>
        <dbReference type="ARBA" id="ARBA00022490"/>
    </source>
</evidence>
<keyword evidence="2" id="KW-0963">Cytoplasm</keyword>
<dbReference type="GO" id="GO:0005737">
    <property type="term" value="C:cytoplasm"/>
    <property type="evidence" value="ECO:0007669"/>
    <property type="project" value="UniProtKB-SubCell"/>
</dbReference>
<evidence type="ECO:0000313" key="7">
    <source>
        <dbReference type="Proteomes" id="UP001280121"/>
    </source>
</evidence>
<dbReference type="GO" id="GO:1990904">
    <property type="term" value="C:ribonucleoprotein complex"/>
    <property type="evidence" value="ECO:0007669"/>
    <property type="project" value="UniProtKB-KW"/>
</dbReference>
<dbReference type="GO" id="GO:0006412">
    <property type="term" value="P:translation"/>
    <property type="evidence" value="ECO:0007669"/>
    <property type="project" value="InterPro"/>
</dbReference>
<dbReference type="GO" id="GO:0005840">
    <property type="term" value="C:ribosome"/>
    <property type="evidence" value="ECO:0007669"/>
    <property type="project" value="UniProtKB-KW"/>
</dbReference>
<keyword evidence="4" id="KW-0687">Ribonucleoprotein</keyword>
<dbReference type="EMBL" id="JANJYI010000002">
    <property type="protein sequence ID" value="KAK2658692.1"/>
    <property type="molecule type" value="Genomic_DNA"/>
</dbReference>
<dbReference type="InterPro" id="IPR001975">
    <property type="entry name" value="Ribosomal_eL40_dom"/>
</dbReference>
<evidence type="ECO:0000259" key="5">
    <source>
        <dbReference type="SMART" id="SM01377"/>
    </source>
</evidence>
<dbReference type="GO" id="GO:0003735">
    <property type="term" value="F:structural constituent of ribosome"/>
    <property type="evidence" value="ECO:0007669"/>
    <property type="project" value="InterPro"/>
</dbReference>
<accession>A0AAE0CPI1</accession>
<sequence length="103" mass="11840">MKRKTAALCLAKVSSPASSLKKDEPWLTTTSKKNQLFIWRPRGGIIKPSLMALARKYNQNKIICRKCYAHLHRRVVNYRKKKCGHSNHLRINLINGRGNVVTN</sequence>
<comment type="caution">
    <text evidence="6">The sequence shown here is derived from an EMBL/GenBank/DDBJ whole genome shotgun (WGS) entry which is preliminary data.</text>
</comment>
<protein>
    <recommendedName>
        <fullName evidence="5">Large ribosomal subunit protein eL40 domain-containing protein</fullName>
    </recommendedName>
</protein>
<dbReference type="SMART" id="SM01377">
    <property type="entry name" value="Ribosomal_L40e"/>
    <property type="match status" value="1"/>
</dbReference>
<comment type="subcellular location">
    <subcellularLocation>
        <location evidence="1">Cytoplasm</location>
    </subcellularLocation>
</comment>
<proteinExistence type="predicted"/>
<dbReference type="FunFam" id="4.10.1060.50:FF:000001">
    <property type="entry name" value="ubiquitin-60S ribosomal protein L40"/>
    <property type="match status" value="1"/>
</dbReference>
<dbReference type="SUPFAM" id="SSF57829">
    <property type="entry name" value="Zn-binding ribosomal proteins"/>
    <property type="match status" value="1"/>
</dbReference>
<dbReference type="Pfam" id="PF01020">
    <property type="entry name" value="Ribosomal_L40e"/>
    <property type="match status" value="1"/>
</dbReference>
<dbReference type="AlphaFoldDB" id="A0AAE0CPI1"/>
<keyword evidence="7" id="KW-1185">Reference proteome</keyword>
<evidence type="ECO:0000313" key="6">
    <source>
        <dbReference type="EMBL" id="KAK2658692.1"/>
    </source>
</evidence>
<organism evidence="6 7">
    <name type="scientific">Dipteronia dyeriana</name>
    <dbReference type="NCBI Taxonomy" id="168575"/>
    <lineage>
        <taxon>Eukaryota</taxon>
        <taxon>Viridiplantae</taxon>
        <taxon>Streptophyta</taxon>
        <taxon>Embryophyta</taxon>
        <taxon>Tracheophyta</taxon>
        <taxon>Spermatophyta</taxon>
        <taxon>Magnoliopsida</taxon>
        <taxon>eudicotyledons</taxon>
        <taxon>Gunneridae</taxon>
        <taxon>Pentapetalae</taxon>
        <taxon>rosids</taxon>
        <taxon>malvids</taxon>
        <taxon>Sapindales</taxon>
        <taxon>Sapindaceae</taxon>
        <taxon>Hippocastanoideae</taxon>
        <taxon>Acereae</taxon>
        <taxon>Dipteronia</taxon>
    </lineage>
</organism>
<evidence type="ECO:0000256" key="3">
    <source>
        <dbReference type="ARBA" id="ARBA00022980"/>
    </source>
</evidence>
<dbReference type="Proteomes" id="UP001280121">
    <property type="component" value="Unassembled WGS sequence"/>
</dbReference>
<gene>
    <name evidence="6" type="ORF">Ddye_005225</name>
</gene>
<evidence type="ECO:0000256" key="4">
    <source>
        <dbReference type="ARBA" id="ARBA00023274"/>
    </source>
</evidence>
<dbReference type="Gene3D" id="4.10.1060.50">
    <property type="match status" value="1"/>
</dbReference>
<reference evidence="6" key="1">
    <citation type="journal article" date="2023" name="Plant J.">
        <title>Genome sequences and population genomics provide insights into the demographic history, inbreeding, and mutation load of two 'living fossil' tree species of Dipteronia.</title>
        <authorList>
            <person name="Feng Y."/>
            <person name="Comes H.P."/>
            <person name="Chen J."/>
            <person name="Zhu S."/>
            <person name="Lu R."/>
            <person name="Zhang X."/>
            <person name="Li P."/>
            <person name="Qiu J."/>
            <person name="Olsen K.M."/>
            <person name="Qiu Y."/>
        </authorList>
    </citation>
    <scope>NUCLEOTIDE SEQUENCE</scope>
    <source>
        <strain evidence="6">KIB01</strain>
    </source>
</reference>
<evidence type="ECO:0000256" key="1">
    <source>
        <dbReference type="ARBA" id="ARBA00004496"/>
    </source>
</evidence>